<comment type="caution">
    <text evidence="1">The sequence shown here is derived from an EMBL/GenBank/DDBJ whole genome shotgun (WGS) entry which is preliminary data.</text>
</comment>
<sequence>MESMVALLIAGGLAVAITVGIAAHGANKRRTEDLQALAAEHGWEWDERQDGLAGRWHGAPFRGHWKRAKARSAISGTHRRRPFVAFEYSYTTTTSTGQTTSTTTHRYGVWVITLPAALPAISLGAEGVLGGRLARTFGFGGVEIGDPEFETRFKVKSDDHDYAFRVLHPDMVRMLMDTGTWAWRIDGDAMISYVKGRLEAEALVPRLELMHHVIDQIPRDVWDVYGRPGPS</sequence>
<accession>A0A6N9YG80</accession>
<dbReference type="EMBL" id="JAAGOB010000001">
    <property type="protein sequence ID" value="NED93940.1"/>
    <property type="molecule type" value="Genomic_DNA"/>
</dbReference>
<dbReference type="AlphaFoldDB" id="A0A6N9YG80"/>
<dbReference type="RefSeq" id="WP_163815272.1">
    <property type="nucleotide sequence ID" value="NZ_JAAGOB010000001.1"/>
</dbReference>
<gene>
    <name evidence="1" type="ORF">G1H11_01255</name>
</gene>
<proteinExistence type="predicted"/>
<name>A0A6N9YG80_9ACTN</name>
<evidence type="ECO:0000313" key="1">
    <source>
        <dbReference type="EMBL" id="NED93940.1"/>
    </source>
</evidence>
<keyword evidence="2" id="KW-1185">Reference proteome</keyword>
<reference evidence="1 2" key="1">
    <citation type="submission" date="2020-02" db="EMBL/GenBank/DDBJ databases">
        <authorList>
            <person name="Li X.-J."/>
            <person name="Feng X.-M."/>
        </authorList>
    </citation>
    <scope>NUCLEOTIDE SEQUENCE [LARGE SCALE GENOMIC DNA]</scope>
    <source>
        <strain evidence="1 2">CGMCC 4.7225</strain>
    </source>
</reference>
<organism evidence="1 2">
    <name type="scientific">Phytoactinopolyspora alkaliphila</name>
    <dbReference type="NCBI Taxonomy" id="1783498"/>
    <lineage>
        <taxon>Bacteria</taxon>
        <taxon>Bacillati</taxon>
        <taxon>Actinomycetota</taxon>
        <taxon>Actinomycetes</taxon>
        <taxon>Jiangellales</taxon>
        <taxon>Jiangellaceae</taxon>
        <taxon>Phytoactinopolyspora</taxon>
    </lineage>
</organism>
<dbReference type="Proteomes" id="UP000469185">
    <property type="component" value="Unassembled WGS sequence"/>
</dbReference>
<protein>
    <submittedName>
        <fullName evidence="1">DUF3137 domain-containing protein</fullName>
    </submittedName>
</protein>
<evidence type="ECO:0000313" key="2">
    <source>
        <dbReference type="Proteomes" id="UP000469185"/>
    </source>
</evidence>